<comment type="caution">
    <text evidence="2">The sequence shown here is derived from an EMBL/GenBank/DDBJ whole genome shotgun (WGS) entry which is preliminary data.</text>
</comment>
<evidence type="ECO:0000313" key="3">
    <source>
        <dbReference type="Proteomes" id="UP000664521"/>
    </source>
</evidence>
<reference evidence="2" key="1">
    <citation type="submission" date="2021-03" db="EMBL/GenBank/DDBJ databases">
        <authorList>
            <person name="Tagirdzhanova G."/>
        </authorList>
    </citation>
    <scope>NUCLEOTIDE SEQUENCE</scope>
</reference>
<organism evidence="2 3">
    <name type="scientific">Heterodermia speciosa</name>
    <dbReference type="NCBI Taxonomy" id="116794"/>
    <lineage>
        <taxon>Eukaryota</taxon>
        <taxon>Fungi</taxon>
        <taxon>Dikarya</taxon>
        <taxon>Ascomycota</taxon>
        <taxon>Pezizomycotina</taxon>
        <taxon>Lecanoromycetes</taxon>
        <taxon>OSLEUM clade</taxon>
        <taxon>Lecanoromycetidae</taxon>
        <taxon>Caliciales</taxon>
        <taxon>Physciaceae</taxon>
        <taxon>Heterodermia</taxon>
    </lineage>
</organism>
<feature type="signal peptide" evidence="1">
    <location>
        <begin position="1"/>
        <end position="31"/>
    </location>
</feature>
<dbReference type="EMBL" id="CAJPDS010000062">
    <property type="protein sequence ID" value="CAF9932295.1"/>
    <property type="molecule type" value="Genomic_DNA"/>
</dbReference>
<gene>
    <name evidence="2" type="ORF">HETSPECPRED_008325</name>
</gene>
<keyword evidence="3" id="KW-1185">Reference proteome</keyword>
<sequence>MKLSYENNAMGISSFPILLSLCLSQPYFTTAAPAPAPQAAVSKASAAVNPSAAAAQGAVAPTASFETALCTNPDIADASIAPNERWDAVDTSTAWTAAVDSWTSRPSTNGLTFPQQISNYFNGPDQMLCGDTSARDGCSSDVTCDNVKYPAGMFILNSMVSVSDLNYNIFDSMGKGETAVTTLMGTFSTTFAPISDPDAGAKLLLDLLGLGFALFAAPTWNSFLKAVPFFKANGNTLGTIKDTVNPLVSNGVTISKDTGLSGAVIEATNELNANLASMVKAWTTTLDVYNQQLFNGSDASNTLLFTQIDEGKVLEAGFQQDDLMIQNAMEKAVYGYLIPQAWSLSNGQISPVVVDSGAACGTIDPVKKYISVDIGDASFVCYNNIIYYLVGASGLVDDCFGSAEDNELCDSTLAPSLKALPGLGELDGNQWGGVLKDDFIIGAVNSYAANGNQNGWAATDPTSADALDDIFDNGLRAAGVVQIPVCSAEEAYGNWLYAINSGKTAMSAHYPCN</sequence>
<dbReference type="Proteomes" id="UP000664521">
    <property type="component" value="Unassembled WGS sequence"/>
</dbReference>
<evidence type="ECO:0000256" key="1">
    <source>
        <dbReference type="SAM" id="SignalP"/>
    </source>
</evidence>
<dbReference type="OrthoDB" id="3257981at2759"/>
<dbReference type="AlphaFoldDB" id="A0A8H3FY88"/>
<name>A0A8H3FY88_9LECA</name>
<keyword evidence="1" id="KW-0732">Signal</keyword>
<proteinExistence type="predicted"/>
<accession>A0A8H3FY88</accession>
<feature type="chain" id="PRO_5034825672" evidence="1">
    <location>
        <begin position="32"/>
        <end position="513"/>
    </location>
</feature>
<protein>
    <submittedName>
        <fullName evidence="2">Uncharacterized protein</fullName>
    </submittedName>
</protein>
<evidence type="ECO:0000313" key="2">
    <source>
        <dbReference type="EMBL" id="CAF9932295.1"/>
    </source>
</evidence>